<dbReference type="EMBL" id="JAPDOD010000001">
    <property type="protein sequence ID" value="MDA0158699.1"/>
    <property type="molecule type" value="Genomic_DNA"/>
</dbReference>
<dbReference type="InterPro" id="IPR022002">
    <property type="entry name" value="ChsH2_Znr"/>
</dbReference>
<gene>
    <name evidence="3" type="ORF">OM076_00360</name>
</gene>
<feature type="domain" description="ChsH2 rubredoxin-like zinc ribbon" evidence="2">
    <location>
        <begin position="12"/>
        <end position="41"/>
    </location>
</feature>
<dbReference type="AlphaFoldDB" id="A0A9X3RY33"/>
<dbReference type="Gene3D" id="6.10.30.10">
    <property type="match status" value="1"/>
</dbReference>
<evidence type="ECO:0000259" key="1">
    <source>
        <dbReference type="Pfam" id="PF01796"/>
    </source>
</evidence>
<dbReference type="Pfam" id="PF01796">
    <property type="entry name" value="OB_ChsH2_C"/>
    <property type="match status" value="1"/>
</dbReference>
<dbReference type="InterPro" id="IPR002878">
    <property type="entry name" value="ChsH2_C"/>
</dbReference>
<reference evidence="3" key="1">
    <citation type="submission" date="2022-10" db="EMBL/GenBank/DDBJ databases">
        <title>The WGS of Solirubrobacter ginsenosidimutans DSM 21036.</title>
        <authorList>
            <person name="Jiang Z."/>
        </authorList>
    </citation>
    <scope>NUCLEOTIDE SEQUENCE</scope>
    <source>
        <strain evidence="3">DSM 21036</strain>
    </source>
</reference>
<sequence length="124" mass="13821">MHAELLAGTPSEPVLLGSECRRCGTVSFPRQGTCPRCTSTDVIERRLARRGTLWSWTIQHFRPKSPPYTGPEAFEPYGVGYVELPGEVRVEARLTESDPAKLQIGMEMELTLIPEATFAFRPVS</sequence>
<dbReference type="InterPro" id="IPR052513">
    <property type="entry name" value="Thioester_dehydratase-like"/>
</dbReference>
<feature type="domain" description="ChsH2 C-terminal OB-fold" evidence="1">
    <location>
        <begin position="45"/>
        <end position="111"/>
    </location>
</feature>
<dbReference type="Pfam" id="PF12172">
    <property type="entry name" value="zf-ChsH2"/>
    <property type="match status" value="1"/>
</dbReference>
<comment type="caution">
    <text evidence="3">The sequence shown here is derived from an EMBL/GenBank/DDBJ whole genome shotgun (WGS) entry which is preliminary data.</text>
</comment>
<evidence type="ECO:0000259" key="2">
    <source>
        <dbReference type="Pfam" id="PF12172"/>
    </source>
</evidence>
<protein>
    <submittedName>
        <fullName evidence="3">OB-fold domain-containing protein</fullName>
    </submittedName>
</protein>
<name>A0A9X3RY33_9ACTN</name>
<dbReference type="InterPro" id="IPR012340">
    <property type="entry name" value="NA-bd_OB-fold"/>
</dbReference>
<dbReference type="PANTHER" id="PTHR34075">
    <property type="entry name" value="BLR3430 PROTEIN"/>
    <property type="match status" value="1"/>
</dbReference>
<dbReference type="RefSeq" id="WP_270037291.1">
    <property type="nucleotide sequence ID" value="NZ_JAPDOD010000001.1"/>
</dbReference>
<proteinExistence type="predicted"/>
<evidence type="ECO:0000313" key="4">
    <source>
        <dbReference type="Proteomes" id="UP001149140"/>
    </source>
</evidence>
<dbReference type="SUPFAM" id="SSF50249">
    <property type="entry name" value="Nucleic acid-binding proteins"/>
    <property type="match status" value="1"/>
</dbReference>
<keyword evidence="4" id="KW-1185">Reference proteome</keyword>
<dbReference type="PANTHER" id="PTHR34075:SF5">
    <property type="entry name" value="BLR3430 PROTEIN"/>
    <property type="match status" value="1"/>
</dbReference>
<organism evidence="3 4">
    <name type="scientific">Solirubrobacter ginsenosidimutans</name>
    <dbReference type="NCBI Taxonomy" id="490573"/>
    <lineage>
        <taxon>Bacteria</taxon>
        <taxon>Bacillati</taxon>
        <taxon>Actinomycetota</taxon>
        <taxon>Thermoleophilia</taxon>
        <taxon>Solirubrobacterales</taxon>
        <taxon>Solirubrobacteraceae</taxon>
        <taxon>Solirubrobacter</taxon>
    </lineage>
</organism>
<accession>A0A9X3RY33</accession>
<dbReference type="Proteomes" id="UP001149140">
    <property type="component" value="Unassembled WGS sequence"/>
</dbReference>
<evidence type="ECO:0000313" key="3">
    <source>
        <dbReference type="EMBL" id="MDA0158699.1"/>
    </source>
</evidence>